<evidence type="ECO:0000313" key="1">
    <source>
        <dbReference type="EMBL" id="KKM62746.1"/>
    </source>
</evidence>
<comment type="caution">
    <text evidence="1">The sequence shown here is derived from an EMBL/GenBank/DDBJ whole genome shotgun (WGS) entry which is preliminary data.</text>
</comment>
<protein>
    <submittedName>
        <fullName evidence="1">Uncharacterized protein</fullName>
    </submittedName>
</protein>
<gene>
    <name evidence="1" type="ORF">LCGC14_1518540</name>
</gene>
<dbReference type="AlphaFoldDB" id="A0A0F9JK53"/>
<organism evidence="1">
    <name type="scientific">marine sediment metagenome</name>
    <dbReference type="NCBI Taxonomy" id="412755"/>
    <lineage>
        <taxon>unclassified sequences</taxon>
        <taxon>metagenomes</taxon>
        <taxon>ecological metagenomes</taxon>
    </lineage>
</organism>
<proteinExistence type="predicted"/>
<sequence>MEYIPSLSKSSAQPYSGSTVNQWITKADFKNIFPDSLKFSFTFYPPSGASQQMSMSLYEMWNTLYGLNFNFDATLFELNRKIQVFKDSMAGGTPYITYLNAELPIFSGAYLNLAESMATLLLNLHDNNLFTGPHSIFDMLSPDQITLLRLIFGL</sequence>
<reference evidence="1" key="1">
    <citation type="journal article" date="2015" name="Nature">
        <title>Complex archaea that bridge the gap between prokaryotes and eukaryotes.</title>
        <authorList>
            <person name="Spang A."/>
            <person name="Saw J.H."/>
            <person name="Jorgensen S.L."/>
            <person name="Zaremba-Niedzwiedzka K."/>
            <person name="Martijn J."/>
            <person name="Lind A.E."/>
            <person name="van Eijk R."/>
            <person name="Schleper C."/>
            <person name="Guy L."/>
            <person name="Ettema T.J."/>
        </authorList>
    </citation>
    <scope>NUCLEOTIDE SEQUENCE</scope>
</reference>
<name>A0A0F9JK53_9ZZZZ</name>
<dbReference type="EMBL" id="LAZR01011235">
    <property type="protein sequence ID" value="KKM62746.1"/>
    <property type="molecule type" value="Genomic_DNA"/>
</dbReference>
<accession>A0A0F9JK53</accession>